<name>A0A1G7ED54_9PROT</name>
<dbReference type="Proteomes" id="UP000198925">
    <property type="component" value="Unassembled WGS sequence"/>
</dbReference>
<protein>
    <submittedName>
        <fullName evidence="1">Uncharacterized protein</fullName>
    </submittedName>
</protein>
<sequence length="51" mass="5597">MLAYNVLALLHRCIEQARQATHPTPQVSACHLALQIRSGYEGILIAVPAEQ</sequence>
<gene>
    <name evidence="1" type="ORF">SAMN04487779_10716</name>
</gene>
<dbReference type="AlphaFoldDB" id="A0A1G7ED54"/>
<evidence type="ECO:0000313" key="1">
    <source>
        <dbReference type="EMBL" id="SDE61552.1"/>
    </source>
</evidence>
<reference evidence="1 2" key="1">
    <citation type="submission" date="2016-10" db="EMBL/GenBank/DDBJ databases">
        <authorList>
            <person name="de Groot N.N."/>
        </authorList>
    </citation>
    <scope>NUCLEOTIDE SEQUENCE [LARGE SCALE GENOMIC DNA]</scope>
    <source>
        <strain evidence="1 2">CPCC 100156</strain>
    </source>
</reference>
<proteinExistence type="predicted"/>
<organism evidence="1 2">
    <name type="scientific">Belnapia rosea</name>
    <dbReference type="NCBI Taxonomy" id="938405"/>
    <lineage>
        <taxon>Bacteria</taxon>
        <taxon>Pseudomonadati</taxon>
        <taxon>Pseudomonadota</taxon>
        <taxon>Alphaproteobacteria</taxon>
        <taxon>Acetobacterales</taxon>
        <taxon>Roseomonadaceae</taxon>
        <taxon>Belnapia</taxon>
    </lineage>
</organism>
<evidence type="ECO:0000313" key="2">
    <source>
        <dbReference type="Proteomes" id="UP000198925"/>
    </source>
</evidence>
<dbReference type="EMBL" id="FMZX01000071">
    <property type="protein sequence ID" value="SDE61552.1"/>
    <property type="molecule type" value="Genomic_DNA"/>
</dbReference>
<accession>A0A1G7ED54</accession>
<keyword evidence="2" id="KW-1185">Reference proteome</keyword>